<name>A0ABX0FJS4_9BURK</name>
<evidence type="ECO:0000259" key="2">
    <source>
        <dbReference type="Pfam" id="PF07811"/>
    </source>
</evidence>
<protein>
    <recommendedName>
        <fullName evidence="2">TadE-like domain-containing protein</fullName>
    </recommendedName>
</protein>
<dbReference type="EMBL" id="JAADJT010000004">
    <property type="protein sequence ID" value="NGZ84750.1"/>
    <property type="molecule type" value="Genomic_DNA"/>
</dbReference>
<feature type="transmembrane region" description="Helical" evidence="1">
    <location>
        <begin position="125"/>
        <end position="146"/>
    </location>
</feature>
<keyword evidence="4" id="KW-1185">Reference proteome</keyword>
<gene>
    <name evidence="3" type="ORF">GW587_10825</name>
</gene>
<evidence type="ECO:0000313" key="4">
    <source>
        <dbReference type="Proteomes" id="UP000666369"/>
    </source>
</evidence>
<dbReference type="RefSeq" id="WP_166102251.1">
    <property type="nucleotide sequence ID" value="NZ_JAADJT010000004.1"/>
</dbReference>
<accession>A0ABX0FJS4</accession>
<reference evidence="4" key="1">
    <citation type="submission" date="2023-07" db="EMBL/GenBank/DDBJ databases">
        <title>Duganella aceri sp. nov., isolated from tree sap.</title>
        <authorList>
            <person name="Kim I.S."/>
        </authorList>
    </citation>
    <scope>NUCLEOTIDE SEQUENCE [LARGE SCALE GENOMIC DNA]</scope>
    <source>
        <strain evidence="4">SAP-35</strain>
    </source>
</reference>
<feature type="transmembrane region" description="Helical" evidence="1">
    <location>
        <begin position="12"/>
        <end position="34"/>
    </location>
</feature>
<organism evidence="3 4">
    <name type="scientific">Duganella aceris</name>
    <dbReference type="NCBI Taxonomy" id="2703883"/>
    <lineage>
        <taxon>Bacteria</taxon>
        <taxon>Pseudomonadati</taxon>
        <taxon>Pseudomonadota</taxon>
        <taxon>Betaproteobacteria</taxon>
        <taxon>Burkholderiales</taxon>
        <taxon>Oxalobacteraceae</taxon>
        <taxon>Telluria group</taxon>
        <taxon>Duganella</taxon>
    </lineage>
</organism>
<feature type="domain" description="TadE-like" evidence="2">
    <location>
        <begin position="11"/>
        <end position="53"/>
    </location>
</feature>
<comment type="caution">
    <text evidence="3">The sequence shown here is derived from an EMBL/GenBank/DDBJ whole genome shotgun (WGS) entry which is preliminary data.</text>
</comment>
<keyword evidence="1" id="KW-0472">Membrane</keyword>
<dbReference type="Proteomes" id="UP000666369">
    <property type="component" value="Unassembled WGS sequence"/>
</dbReference>
<sequence>MIRAARWRQRGIAAVELAVVLPLLVLMLAFPVYLGRVLWHYAVIQQAAQDGARYLSKAPLAEMSNPARAAAVASVAEQIVAAELAELAPGSVPYIVSVMCDGRTCGGIVKPANVRVGVQVLMQDFFFPGYTVLTLPLIADVNYPYLGR</sequence>
<proteinExistence type="predicted"/>
<dbReference type="InterPro" id="IPR012495">
    <property type="entry name" value="TadE-like_dom"/>
</dbReference>
<evidence type="ECO:0000256" key="1">
    <source>
        <dbReference type="SAM" id="Phobius"/>
    </source>
</evidence>
<dbReference type="Pfam" id="PF07811">
    <property type="entry name" value="TadE"/>
    <property type="match status" value="1"/>
</dbReference>
<evidence type="ECO:0000313" key="3">
    <source>
        <dbReference type="EMBL" id="NGZ84750.1"/>
    </source>
</evidence>
<keyword evidence="1" id="KW-1133">Transmembrane helix</keyword>
<keyword evidence="1" id="KW-0812">Transmembrane</keyword>